<dbReference type="Gene3D" id="3.90.79.20">
    <property type="match status" value="1"/>
</dbReference>
<comment type="cofactor">
    <cofactor evidence="2">
        <name>Zn(2+)</name>
        <dbReference type="ChEBI" id="CHEBI:29105"/>
    </cofactor>
</comment>
<keyword evidence="8" id="KW-0520">NAD</keyword>
<evidence type="ECO:0000256" key="2">
    <source>
        <dbReference type="ARBA" id="ARBA00001947"/>
    </source>
</evidence>
<dbReference type="InterPro" id="IPR015797">
    <property type="entry name" value="NUDIX_hydrolase-like_dom_sf"/>
</dbReference>
<protein>
    <recommendedName>
        <fullName evidence="4">NAD(+) diphosphatase</fullName>
        <ecNumber evidence="4">3.6.1.22</ecNumber>
    </recommendedName>
</protein>
<dbReference type="AlphaFoldDB" id="A0A1G7LVY2"/>
<organism evidence="11 12">
    <name type="scientific">Rhodobacter capsulatus</name>
    <name type="common">Rhodopseudomonas capsulata</name>
    <dbReference type="NCBI Taxonomy" id="1061"/>
    <lineage>
        <taxon>Bacteria</taxon>
        <taxon>Pseudomonadati</taxon>
        <taxon>Pseudomonadota</taxon>
        <taxon>Alphaproteobacteria</taxon>
        <taxon>Rhodobacterales</taxon>
        <taxon>Rhodobacter group</taxon>
        <taxon>Rhodobacter</taxon>
    </lineage>
</organism>
<dbReference type="InterPro" id="IPR000086">
    <property type="entry name" value="NUDIX_hydrolase_dom"/>
</dbReference>
<dbReference type="GO" id="GO:0019677">
    <property type="term" value="P:NAD+ catabolic process"/>
    <property type="evidence" value="ECO:0007669"/>
    <property type="project" value="TreeGrafter"/>
</dbReference>
<dbReference type="Proteomes" id="UP000183812">
    <property type="component" value="Unassembled WGS sequence"/>
</dbReference>
<evidence type="ECO:0000256" key="7">
    <source>
        <dbReference type="ARBA" id="ARBA00022842"/>
    </source>
</evidence>
<dbReference type="EC" id="3.6.1.22" evidence="4"/>
<name>A0A1G7LVY2_RHOCA</name>
<dbReference type="InterPro" id="IPR015376">
    <property type="entry name" value="Znr_NADH_PPase"/>
</dbReference>
<dbReference type="GO" id="GO:0006742">
    <property type="term" value="P:NADP+ catabolic process"/>
    <property type="evidence" value="ECO:0007669"/>
    <property type="project" value="TreeGrafter"/>
</dbReference>
<evidence type="ECO:0000256" key="4">
    <source>
        <dbReference type="ARBA" id="ARBA00012381"/>
    </source>
</evidence>
<dbReference type="EMBL" id="FNAY01000012">
    <property type="protein sequence ID" value="SDF53581.1"/>
    <property type="molecule type" value="Genomic_DNA"/>
</dbReference>
<dbReference type="PROSITE" id="PS00893">
    <property type="entry name" value="NUDIX_BOX"/>
    <property type="match status" value="1"/>
</dbReference>
<dbReference type="InterPro" id="IPR050241">
    <property type="entry name" value="NAD-cap_RNA_hydrolase_NudC"/>
</dbReference>
<dbReference type="PANTHER" id="PTHR42904">
    <property type="entry name" value="NUDIX HYDROLASE, NUDC SUBFAMILY"/>
    <property type="match status" value="1"/>
</dbReference>
<dbReference type="GO" id="GO:0046872">
    <property type="term" value="F:metal ion binding"/>
    <property type="evidence" value="ECO:0007669"/>
    <property type="project" value="UniProtKB-KW"/>
</dbReference>
<dbReference type="Pfam" id="PF00293">
    <property type="entry name" value="NUDIX"/>
    <property type="match status" value="1"/>
</dbReference>
<dbReference type="InterPro" id="IPR049734">
    <property type="entry name" value="NudC-like_C"/>
</dbReference>
<evidence type="ECO:0000313" key="11">
    <source>
        <dbReference type="EMBL" id="SDF53581.1"/>
    </source>
</evidence>
<evidence type="ECO:0000256" key="6">
    <source>
        <dbReference type="ARBA" id="ARBA00022801"/>
    </source>
</evidence>
<comment type="similarity">
    <text evidence="3">Belongs to the Nudix hydrolase family. NudC subfamily.</text>
</comment>
<dbReference type="NCBIfam" id="NF001299">
    <property type="entry name" value="PRK00241.1"/>
    <property type="match status" value="1"/>
</dbReference>
<dbReference type="PROSITE" id="PS51462">
    <property type="entry name" value="NUDIX"/>
    <property type="match status" value="1"/>
</dbReference>
<gene>
    <name evidence="11" type="ORF">SAMN04244550_02411</name>
</gene>
<dbReference type="Gene3D" id="3.90.79.10">
    <property type="entry name" value="Nucleoside Triphosphate Pyrophosphohydrolase"/>
    <property type="match status" value="1"/>
</dbReference>
<dbReference type="OrthoDB" id="9791656at2"/>
<dbReference type="Pfam" id="PF09296">
    <property type="entry name" value="NUDIX-like"/>
    <property type="match status" value="1"/>
</dbReference>
<dbReference type="InterPro" id="IPR015375">
    <property type="entry name" value="NADH_PPase-like_N"/>
</dbReference>
<accession>A0A1G7LVY2</accession>
<evidence type="ECO:0000259" key="10">
    <source>
        <dbReference type="PROSITE" id="PS51462"/>
    </source>
</evidence>
<dbReference type="GO" id="GO:0005829">
    <property type="term" value="C:cytosol"/>
    <property type="evidence" value="ECO:0007669"/>
    <property type="project" value="TreeGrafter"/>
</dbReference>
<dbReference type="Pfam" id="PF09297">
    <property type="entry name" value="Zn_ribbon_NUD"/>
    <property type="match status" value="1"/>
</dbReference>
<dbReference type="CDD" id="cd03429">
    <property type="entry name" value="NUDIX_NADH_pyrophosphatase_Nudt13"/>
    <property type="match status" value="1"/>
</dbReference>
<dbReference type="PANTHER" id="PTHR42904:SF6">
    <property type="entry name" value="NAD-CAPPED RNA HYDROLASE NUDT12"/>
    <property type="match status" value="1"/>
</dbReference>
<evidence type="ECO:0000256" key="8">
    <source>
        <dbReference type="ARBA" id="ARBA00023027"/>
    </source>
</evidence>
<evidence type="ECO:0000256" key="3">
    <source>
        <dbReference type="ARBA" id="ARBA00009595"/>
    </source>
</evidence>
<proteinExistence type="inferred from homology"/>
<evidence type="ECO:0000313" key="12">
    <source>
        <dbReference type="Proteomes" id="UP000183812"/>
    </source>
</evidence>
<dbReference type="SUPFAM" id="SSF55811">
    <property type="entry name" value="Nudix"/>
    <property type="match status" value="1"/>
</dbReference>
<dbReference type="GO" id="GO:0035529">
    <property type="term" value="F:NADH pyrophosphatase activity"/>
    <property type="evidence" value="ECO:0007669"/>
    <property type="project" value="TreeGrafter"/>
</dbReference>
<keyword evidence="6" id="KW-0378">Hydrolase</keyword>
<evidence type="ECO:0000256" key="1">
    <source>
        <dbReference type="ARBA" id="ARBA00001946"/>
    </source>
</evidence>
<comment type="catalytic activity">
    <reaction evidence="9">
        <text>a 5'-end NAD(+)-phospho-ribonucleoside in mRNA + H2O = a 5'-end phospho-adenosine-phospho-ribonucleoside in mRNA + beta-nicotinamide D-ribonucleotide + 2 H(+)</text>
        <dbReference type="Rhea" id="RHEA:60876"/>
        <dbReference type="Rhea" id="RHEA-COMP:15698"/>
        <dbReference type="Rhea" id="RHEA-COMP:15719"/>
        <dbReference type="ChEBI" id="CHEBI:14649"/>
        <dbReference type="ChEBI" id="CHEBI:15377"/>
        <dbReference type="ChEBI" id="CHEBI:15378"/>
        <dbReference type="ChEBI" id="CHEBI:144029"/>
        <dbReference type="ChEBI" id="CHEBI:144051"/>
    </reaction>
    <physiologicalReaction direction="left-to-right" evidence="9">
        <dbReference type="Rhea" id="RHEA:60877"/>
    </physiologicalReaction>
</comment>
<dbReference type="RefSeq" id="WP_074554509.1">
    <property type="nucleotide sequence ID" value="NZ_CP119563.1"/>
</dbReference>
<keyword evidence="5" id="KW-0479">Metal-binding</keyword>
<keyword evidence="7" id="KW-0460">Magnesium</keyword>
<feature type="domain" description="Nudix hydrolase" evidence="10">
    <location>
        <begin position="171"/>
        <end position="302"/>
    </location>
</feature>
<comment type="cofactor">
    <cofactor evidence="1">
        <name>Mg(2+)</name>
        <dbReference type="ChEBI" id="CHEBI:18420"/>
    </cofactor>
</comment>
<reference evidence="11 12" key="1">
    <citation type="submission" date="2016-10" db="EMBL/GenBank/DDBJ databases">
        <authorList>
            <person name="de Groot N.N."/>
        </authorList>
    </citation>
    <scope>NUCLEOTIDE SEQUENCE [LARGE SCALE GENOMIC DNA]</scope>
    <source>
        <strain evidence="12">DSM 938 / 37b4</strain>
    </source>
</reference>
<evidence type="ECO:0000256" key="9">
    <source>
        <dbReference type="ARBA" id="ARBA00023679"/>
    </source>
</evidence>
<sequence>MTAVNLQEFLGFTGPEEGPGLDRAAKLRADPAAQAALWADPAARCIGFVAGDVLMAPEGTAADPVTGLGLWSVPTAGHAAVPRLFLGLIGAAPVFALDLPETAAPAGAERADLRWMLPRLCPRAAELAATARGLFVWHRFHGFCPACGTATTIREAGWQRDCPGCGRVQFPRTDPVVIMRITRADQVLLARSPGWPEGLHSCPAGFMEPGETPAAAVRREVLEETGIRVGAVRFLVAQPWPFPASLMLGCAGEAGPGAITLDPVEIEAALWVGRTRLAAILAGQDPDIRPPRPGTVARWMLHDWLARPAD</sequence>
<dbReference type="InterPro" id="IPR020084">
    <property type="entry name" value="NUDIX_hydrolase_CS"/>
</dbReference>
<evidence type="ECO:0000256" key="5">
    <source>
        <dbReference type="ARBA" id="ARBA00022723"/>
    </source>
</evidence>